<comment type="caution">
    <text evidence="3">The sequence shown here is derived from an EMBL/GenBank/DDBJ whole genome shotgun (WGS) entry which is preliminary data.</text>
</comment>
<keyword evidence="1" id="KW-0227">DNA damage</keyword>
<feature type="domain" description="Methylated-DNA-[protein]-cysteine S-methyltransferase DNA binding" evidence="2">
    <location>
        <begin position="5"/>
        <end position="70"/>
    </location>
</feature>
<sequence length="114" mass="12502">MILRLTETLAEREAVTYGDLGEVTGLGPREVGRIMAQYGSAVPWWRVTNARGELPPHLLERARQLWAAEGMPLTADGCRLRLGAVRVPLPDLAARFAPVGRDFAEQDPPSTVEP</sequence>
<evidence type="ECO:0000259" key="2">
    <source>
        <dbReference type="Pfam" id="PF01035"/>
    </source>
</evidence>
<dbReference type="InterPro" id="IPR036388">
    <property type="entry name" value="WH-like_DNA-bd_sf"/>
</dbReference>
<evidence type="ECO:0000313" key="3">
    <source>
        <dbReference type="EMBL" id="MBB3022989.1"/>
    </source>
</evidence>
<dbReference type="RefSeq" id="WP_183375706.1">
    <property type="nucleotide sequence ID" value="NZ_CBCSFZ010000001.1"/>
</dbReference>
<dbReference type="InterPro" id="IPR036217">
    <property type="entry name" value="MethylDNA_cys_MeTrfase_DNAb"/>
</dbReference>
<dbReference type="PANTHER" id="PTHR42942:SF1">
    <property type="entry name" value="ALKYLTRANSFERASE-LIKE PROTEIN 1"/>
    <property type="match status" value="1"/>
</dbReference>
<evidence type="ECO:0000256" key="1">
    <source>
        <dbReference type="ARBA" id="ARBA00022763"/>
    </source>
</evidence>
<dbReference type="Pfam" id="PF01035">
    <property type="entry name" value="DNA_binding_1"/>
    <property type="match status" value="1"/>
</dbReference>
<evidence type="ECO:0000313" key="4">
    <source>
        <dbReference type="Proteomes" id="UP000568050"/>
    </source>
</evidence>
<dbReference type="GO" id="GO:0006281">
    <property type="term" value="P:DNA repair"/>
    <property type="evidence" value="ECO:0007669"/>
    <property type="project" value="InterPro"/>
</dbReference>
<gene>
    <name evidence="3" type="ORF">FHX50_001272</name>
</gene>
<organism evidence="3 4">
    <name type="scientific">Helcobacillus massiliensis</name>
    <dbReference type="NCBI Taxonomy" id="521392"/>
    <lineage>
        <taxon>Bacteria</taxon>
        <taxon>Bacillati</taxon>
        <taxon>Actinomycetota</taxon>
        <taxon>Actinomycetes</taxon>
        <taxon>Micrococcales</taxon>
        <taxon>Dermabacteraceae</taxon>
        <taxon>Helcobacillus</taxon>
    </lineage>
</organism>
<dbReference type="SUPFAM" id="SSF46767">
    <property type="entry name" value="Methylated DNA-protein cysteine methyltransferase, C-terminal domain"/>
    <property type="match status" value="1"/>
</dbReference>
<dbReference type="Proteomes" id="UP000568050">
    <property type="component" value="Unassembled WGS sequence"/>
</dbReference>
<name>A0A839QVX0_9MICO</name>
<dbReference type="InterPro" id="IPR052520">
    <property type="entry name" value="ATL_DNA_repair"/>
</dbReference>
<dbReference type="GO" id="GO:0003824">
    <property type="term" value="F:catalytic activity"/>
    <property type="evidence" value="ECO:0007669"/>
    <property type="project" value="InterPro"/>
</dbReference>
<reference evidence="3 4" key="1">
    <citation type="submission" date="2020-08" db="EMBL/GenBank/DDBJ databases">
        <title>Sequencing the genomes of 1000 actinobacteria strains.</title>
        <authorList>
            <person name="Klenk H.-P."/>
        </authorList>
    </citation>
    <scope>NUCLEOTIDE SEQUENCE [LARGE SCALE GENOMIC DNA]</scope>
    <source>
        <strain evidence="3 4">DSM 23040</strain>
    </source>
</reference>
<dbReference type="InterPro" id="IPR014048">
    <property type="entry name" value="MethylDNA_cys_MeTrfase_DNA-bd"/>
</dbReference>
<dbReference type="AlphaFoldDB" id="A0A839QVX0"/>
<keyword evidence="4" id="KW-1185">Reference proteome</keyword>
<dbReference type="Gene3D" id="1.10.10.10">
    <property type="entry name" value="Winged helix-like DNA-binding domain superfamily/Winged helix DNA-binding domain"/>
    <property type="match status" value="1"/>
</dbReference>
<dbReference type="PANTHER" id="PTHR42942">
    <property type="entry name" value="6-O-METHYLGUANINE DNA METHYLTRANSFERASE"/>
    <property type="match status" value="1"/>
</dbReference>
<protein>
    <submittedName>
        <fullName evidence="3">Alkylated DNA nucleotide flippase Atl1</fullName>
    </submittedName>
</protein>
<proteinExistence type="predicted"/>
<dbReference type="EMBL" id="JACHWP010000002">
    <property type="protein sequence ID" value="MBB3022989.1"/>
    <property type="molecule type" value="Genomic_DNA"/>
</dbReference>
<accession>A0A839QVX0</accession>